<reference evidence="6 7" key="1">
    <citation type="submission" date="2019-06" db="EMBL/GenBank/DDBJ databases">
        <title>Persicimonas caeni gen. nov., sp. nov., a predatory bacterium isolated from solar saltern.</title>
        <authorList>
            <person name="Wang S."/>
        </authorList>
    </citation>
    <scope>NUCLEOTIDE SEQUENCE [LARGE SCALE GENOMIC DNA]</scope>
    <source>
        <strain evidence="6 7">YN101</strain>
    </source>
</reference>
<dbReference type="InterPro" id="IPR035965">
    <property type="entry name" value="PAS-like_dom_sf"/>
</dbReference>
<dbReference type="Gene3D" id="3.30.450.20">
    <property type="entry name" value="PAS domain"/>
    <property type="match status" value="1"/>
</dbReference>
<evidence type="ECO:0000313" key="7">
    <source>
        <dbReference type="Proteomes" id="UP000315995"/>
    </source>
</evidence>
<dbReference type="SUPFAM" id="SSF58104">
    <property type="entry name" value="Methyl-accepting chemotaxis protein (MCP) signaling domain"/>
    <property type="match status" value="1"/>
</dbReference>
<accession>A0A5B8Y4F1</accession>
<keyword evidence="7" id="KW-1185">Reference proteome</keyword>
<proteinExistence type="inferred from homology"/>
<dbReference type="InterPro" id="IPR004089">
    <property type="entry name" value="MCPsignal_dom"/>
</dbReference>
<dbReference type="EMBL" id="CP041186">
    <property type="protein sequence ID" value="QDG51313.1"/>
    <property type="molecule type" value="Genomic_DNA"/>
</dbReference>
<feature type="domain" description="Methyl-accepting transducer" evidence="4">
    <location>
        <begin position="223"/>
        <end position="445"/>
    </location>
</feature>
<protein>
    <submittedName>
        <fullName evidence="6">Methyl-accepting chemotaxis protein</fullName>
    </submittedName>
</protein>
<dbReference type="GO" id="GO:0016020">
    <property type="term" value="C:membrane"/>
    <property type="evidence" value="ECO:0007669"/>
    <property type="project" value="InterPro"/>
</dbReference>
<dbReference type="AlphaFoldDB" id="A0A4Y6PSV6"/>
<organism evidence="6 7">
    <name type="scientific">Persicimonas caeni</name>
    <dbReference type="NCBI Taxonomy" id="2292766"/>
    <lineage>
        <taxon>Bacteria</taxon>
        <taxon>Deltaproteobacteria</taxon>
        <taxon>Bradymonadales</taxon>
        <taxon>Bradymonadaceae</taxon>
        <taxon>Persicimonas</taxon>
    </lineage>
</organism>
<dbReference type="GO" id="GO:0004888">
    <property type="term" value="F:transmembrane signaling receptor activity"/>
    <property type="evidence" value="ECO:0007669"/>
    <property type="project" value="InterPro"/>
</dbReference>
<evidence type="ECO:0000256" key="1">
    <source>
        <dbReference type="ARBA" id="ARBA00023224"/>
    </source>
</evidence>
<evidence type="ECO:0000256" key="2">
    <source>
        <dbReference type="ARBA" id="ARBA00029447"/>
    </source>
</evidence>
<gene>
    <name evidence="6" type="ORF">FIV42_11340</name>
</gene>
<dbReference type="OrthoDB" id="9765597at2"/>
<dbReference type="Pfam" id="PF00672">
    <property type="entry name" value="HAMP"/>
    <property type="match status" value="1"/>
</dbReference>
<evidence type="ECO:0000313" key="6">
    <source>
        <dbReference type="EMBL" id="QDG51313.1"/>
    </source>
</evidence>
<dbReference type="InterPro" id="IPR000014">
    <property type="entry name" value="PAS"/>
</dbReference>
<dbReference type="Gene3D" id="1.10.287.950">
    <property type="entry name" value="Methyl-accepting chemotaxis protein"/>
    <property type="match status" value="1"/>
</dbReference>
<evidence type="ECO:0000259" key="4">
    <source>
        <dbReference type="PROSITE" id="PS50111"/>
    </source>
</evidence>
<dbReference type="InterPro" id="IPR004090">
    <property type="entry name" value="Chemotax_Me-accpt_rcpt"/>
</dbReference>
<dbReference type="PANTHER" id="PTHR32089:SF112">
    <property type="entry name" value="LYSOZYME-LIKE PROTEIN-RELATED"/>
    <property type="match status" value="1"/>
</dbReference>
<name>A0A4Y6PSV6_PERCE</name>
<dbReference type="RefSeq" id="WP_141197798.1">
    <property type="nucleotide sequence ID" value="NZ_CP041186.1"/>
</dbReference>
<accession>A0A4Y6PSV6</accession>
<dbReference type="CDD" id="cd06225">
    <property type="entry name" value="HAMP"/>
    <property type="match status" value="1"/>
</dbReference>
<dbReference type="PANTHER" id="PTHR32089">
    <property type="entry name" value="METHYL-ACCEPTING CHEMOTAXIS PROTEIN MCPB"/>
    <property type="match status" value="1"/>
</dbReference>
<dbReference type="InterPro" id="IPR003660">
    <property type="entry name" value="HAMP_dom"/>
</dbReference>
<evidence type="ECO:0000256" key="3">
    <source>
        <dbReference type="PROSITE-ProRule" id="PRU00284"/>
    </source>
</evidence>
<keyword evidence="1 3" id="KW-0807">Transducer</keyword>
<evidence type="ECO:0000259" key="5">
    <source>
        <dbReference type="PROSITE" id="PS50885"/>
    </source>
</evidence>
<dbReference type="SUPFAM" id="SSF55785">
    <property type="entry name" value="PYP-like sensor domain (PAS domain)"/>
    <property type="match status" value="1"/>
</dbReference>
<dbReference type="SMART" id="SM00283">
    <property type="entry name" value="MA"/>
    <property type="match status" value="1"/>
</dbReference>
<dbReference type="PROSITE" id="PS50885">
    <property type="entry name" value="HAMP"/>
    <property type="match status" value="1"/>
</dbReference>
<dbReference type="Pfam" id="PF00015">
    <property type="entry name" value="MCPsignal"/>
    <property type="match status" value="1"/>
</dbReference>
<dbReference type="PROSITE" id="PS50111">
    <property type="entry name" value="CHEMOTAXIS_TRANSDUC_2"/>
    <property type="match status" value="1"/>
</dbReference>
<dbReference type="Proteomes" id="UP000315995">
    <property type="component" value="Chromosome"/>
</dbReference>
<dbReference type="GO" id="GO:0006935">
    <property type="term" value="P:chemotaxis"/>
    <property type="evidence" value="ECO:0007669"/>
    <property type="project" value="InterPro"/>
</dbReference>
<sequence length="474" mass="50112">MSTAETQENTAHWGSVANQKLDEIEYKYTTKQDYADGFGLTQQMLERMPTPVMRADLEFNITWVNQATRDLVATLPGLPVGPDELVGVNIDIFHKDPAHQRGILADPANLPHEAEIPFGDGEVMWLKVEPLFDADGEYIGPMVAWDVVTDKAEAIKRAEEMREGVGNIVDVVDAVSRGDLTTKLDLEGDDDVARIGQAVDRLIDRLREDLSQISDNSKYLSQSADALAGVSRLLDEGAGTTSTRAGTASAASEQVSQSIDNMAAAAEQMTASIQEIARNASNAAGVGAQAVDIAQSTNDTMSKLGTSSTEIGKVIKVITSIAQQTNLLALNATIEAARAGEAGKGFAVVANEVKELAKETARATEEIGEQVQSIQDDASAAVDAITQISEVVNQINDLQHAIASAVEEQTATTNEISRSAAEAARGSNEVSASIVDVADAADATTGMANETLNSADALKGTAGELSKLVARFQL</sequence>
<dbReference type="SMART" id="SM00304">
    <property type="entry name" value="HAMP"/>
    <property type="match status" value="1"/>
</dbReference>
<feature type="domain" description="HAMP" evidence="5">
    <location>
        <begin position="165"/>
        <end position="211"/>
    </location>
</feature>
<dbReference type="CDD" id="cd00130">
    <property type="entry name" value="PAS"/>
    <property type="match status" value="1"/>
</dbReference>
<dbReference type="GO" id="GO:0007165">
    <property type="term" value="P:signal transduction"/>
    <property type="evidence" value="ECO:0007669"/>
    <property type="project" value="UniProtKB-KW"/>
</dbReference>
<dbReference type="PRINTS" id="PR00260">
    <property type="entry name" value="CHEMTRNSDUCR"/>
</dbReference>
<comment type="similarity">
    <text evidence="2">Belongs to the methyl-accepting chemotaxis (MCP) protein family.</text>
</comment>